<dbReference type="InterPro" id="IPR026866">
    <property type="entry name" value="CR006_AAA"/>
</dbReference>
<proteinExistence type="predicted"/>
<evidence type="ECO:0000313" key="3">
    <source>
        <dbReference type="EMBL" id="MEQ2431664.1"/>
    </source>
</evidence>
<name>A0ABV1DMT7_9FIRM</name>
<dbReference type="SUPFAM" id="SSF52540">
    <property type="entry name" value="P-loop containing nucleoside triphosphate hydrolases"/>
    <property type="match status" value="1"/>
</dbReference>
<organism evidence="3 4">
    <name type="scientific">Blautia caccae</name>
    <dbReference type="NCBI Taxonomy" id="3133175"/>
    <lineage>
        <taxon>Bacteria</taxon>
        <taxon>Bacillati</taxon>
        <taxon>Bacillota</taxon>
        <taxon>Clostridia</taxon>
        <taxon>Lachnospirales</taxon>
        <taxon>Lachnospiraceae</taxon>
        <taxon>Blautia</taxon>
    </lineage>
</organism>
<evidence type="ECO:0000256" key="1">
    <source>
        <dbReference type="SAM" id="Coils"/>
    </source>
</evidence>
<dbReference type="InterPro" id="IPR027417">
    <property type="entry name" value="P-loop_NTPase"/>
</dbReference>
<dbReference type="EMBL" id="JBBMFP010000009">
    <property type="protein sequence ID" value="MEQ2431664.1"/>
    <property type="molecule type" value="Genomic_DNA"/>
</dbReference>
<keyword evidence="4" id="KW-1185">Reference proteome</keyword>
<gene>
    <name evidence="3" type="ORF">WMO65_11675</name>
</gene>
<evidence type="ECO:0000259" key="2">
    <source>
        <dbReference type="Pfam" id="PF13166"/>
    </source>
</evidence>
<dbReference type="RefSeq" id="WP_148391542.1">
    <property type="nucleotide sequence ID" value="NZ_JBBMFP010000009.1"/>
</dbReference>
<evidence type="ECO:0000313" key="4">
    <source>
        <dbReference type="Proteomes" id="UP001457898"/>
    </source>
</evidence>
<dbReference type="Proteomes" id="UP001457898">
    <property type="component" value="Unassembled WGS sequence"/>
</dbReference>
<sequence>MEKRKSAIEQITITENTYGCEMVTPTFINFFYGRNGAGKSTIAETIQNGGDAIQWRPGQSEEDYNVLVYDQQFISDHFSNYDDLAGVFTLNKVNIDIQKKIDQLEKDKIKLLDDLSKKNDEIDATTKARAEASGESQDRMMSLTEEVRKKFDGAMSGKKIKKTFCPEVLRWTPVKHEEGGWNMSFLP</sequence>
<comment type="caution">
    <text evidence="3">The sequence shown here is derived from an EMBL/GenBank/DDBJ whole genome shotgun (WGS) entry which is preliminary data.</text>
</comment>
<feature type="domain" description="Protein CR006 P-loop" evidence="2">
    <location>
        <begin position="21"/>
        <end position="169"/>
    </location>
</feature>
<keyword evidence="1" id="KW-0175">Coiled coil</keyword>
<accession>A0ABV1DMT7</accession>
<dbReference type="Gene3D" id="3.40.50.300">
    <property type="entry name" value="P-loop containing nucleotide triphosphate hydrolases"/>
    <property type="match status" value="1"/>
</dbReference>
<feature type="coiled-coil region" evidence="1">
    <location>
        <begin position="94"/>
        <end position="121"/>
    </location>
</feature>
<reference evidence="3 4" key="1">
    <citation type="submission" date="2024-03" db="EMBL/GenBank/DDBJ databases">
        <title>Human intestinal bacterial collection.</title>
        <authorList>
            <person name="Pauvert C."/>
            <person name="Hitch T.C.A."/>
            <person name="Clavel T."/>
        </authorList>
    </citation>
    <scope>NUCLEOTIDE SEQUENCE [LARGE SCALE GENOMIC DNA]</scope>
    <source>
        <strain evidence="3 4">CLA-SR-H028</strain>
    </source>
</reference>
<protein>
    <submittedName>
        <fullName evidence="3">AAA family ATPase</fullName>
    </submittedName>
</protein>
<dbReference type="Pfam" id="PF13166">
    <property type="entry name" value="AAA_13"/>
    <property type="match status" value="1"/>
</dbReference>